<dbReference type="InterPro" id="IPR027417">
    <property type="entry name" value="P-loop_NTPase"/>
</dbReference>
<dbReference type="PANTHER" id="PTHR16305:SF35">
    <property type="entry name" value="TRANSCRIPTIONAL ACTIVATOR DOMAIN"/>
    <property type="match status" value="1"/>
</dbReference>
<proteinExistence type="predicted"/>
<dbReference type="Proteomes" id="UP001519311">
    <property type="component" value="Unassembled WGS sequence"/>
</dbReference>
<evidence type="ECO:0000256" key="2">
    <source>
        <dbReference type="ARBA" id="ARBA00022840"/>
    </source>
</evidence>
<comment type="caution">
    <text evidence="5">The sequence shown here is derived from an EMBL/GenBank/DDBJ whole genome shotgun (WGS) entry which is preliminary data.</text>
</comment>
<dbReference type="SUPFAM" id="SSF46894">
    <property type="entry name" value="C-terminal effector domain of the bipartite response regulators"/>
    <property type="match status" value="1"/>
</dbReference>
<dbReference type="Pfam" id="PF00196">
    <property type="entry name" value="GerE"/>
    <property type="match status" value="1"/>
</dbReference>
<organism evidence="5 6">
    <name type="scientific">Streptomyces clavifer</name>
    <dbReference type="NCBI Taxonomy" id="68188"/>
    <lineage>
        <taxon>Bacteria</taxon>
        <taxon>Bacillati</taxon>
        <taxon>Actinomycetota</taxon>
        <taxon>Actinomycetes</taxon>
        <taxon>Kitasatosporales</taxon>
        <taxon>Streptomycetaceae</taxon>
        <taxon>Streptomyces</taxon>
    </lineage>
</organism>
<evidence type="ECO:0000313" key="6">
    <source>
        <dbReference type="Proteomes" id="UP001519311"/>
    </source>
</evidence>
<dbReference type="InterPro" id="IPR041664">
    <property type="entry name" value="AAA_16"/>
</dbReference>
<keyword evidence="2" id="KW-0067">ATP-binding</keyword>
<dbReference type="PROSITE" id="PS50043">
    <property type="entry name" value="HTH_LUXR_2"/>
    <property type="match status" value="1"/>
</dbReference>
<dbReference type="RefSeq" id="WP_209469240.1">
    <property type="nucleotide sequence ID" value="NZ_JAGINS010000001.1"/>
</dbReference>
<dbReference type="InterPro" id="IPR000792">
    <property type="entry name" value="Tscrpt_reg_LuxR_C"/>
</dbReference>
<keyword evidence="6" id="KW-1185">Reference proteome</keyword>
<dbReference type="Gene3D" id="1.10.10.10">
    <property type="entry name" value="Winged helix-like DNA-binding domain superfamily/Winged helix DNA-binding domain"/>
    <property type="match status" value="1"/>
</dbReference>
<evidence type="ECO:0000313" key="5">
    <source>
        <dbReference type="EMBL" id="MBP2357662.1"/>
    </source>
</evidence>
<name>A0ABS4V1C5_9ACTN</name>
<dbReference type="Gene3D" id="3.40.50.300">
    <property type="entry name" value="P-loop containing nucleotide triphosphate hydrolases"/>
    <property type="match status" value="1"/>
</dbReference>
<dbReference type="PROSITE" id="PS00622">
    <property type="entry name" value="HTH_LUXR_1"/>
    <property type="match status" value="1"/>
</dbReference>
<dbReference type="PANTHER" id="PTHR16305">
    <property type="entry name" value="TESTICULAR SOLUBLE ADENYLYL CYCLASE"/>
    <property type="match status" value="1"/>
</dbReference>
<dbReference type="Pfam" id="PF13191">
    <property type="entry name" value="AAA_16"/>
    <property type="match status" value="1"/>
</dbReference>
<sequence>MRLVERERELTALTDMLRRSAGGAGQMTLVAGGIGCGKTAFLAEAAARAARLGFQVHGAAGSLAERESPGAVLGQLLRDVDLPPQDRKALAALSGRPAETGGAGPAVTELGPSAPAPETARTLLRLCAAVERGAERTPLLLCVDDVQFTDSLSVHWLLLLLRRLSSARITLVMSECTLSRPADPRLRAELLRRPGYRPLAVERLTPDGVATVLSQHCPTGVAPALAADCHAVSGGNPLLVRALAEDSRHLGAEASKTAAAGTGDPGPRLAVGDAFLDAVTGCLHRGWPALLRIAEALVVLHDDSAVPELVARLAEVEGPVLARGMRALDTAGLLADGRPRHPALRTAALGGLTGQERSALHRRASALLYEAGAPAVEVARHLLAAGVPSGFPWAVPQLREAAERHLAASRPAEAQGCLEAALRACGDETERLRIKALLAGTAWVLDPSIGARHLVELAQAVRDGRLPDHYSLMLAKYLLWHGRYDEAADAIGRIIRSGDEPDPIAAAEARATRELLSATYPGLVPGGSRSKSARQRASLPGDPRSRGAAALSDVLRQGAGPEAVAAAQASMRAMRLGRNTHEWLTCAVSALLFADRTEEAAGWCDHWLAQSRGRRVPLWIAEFSSLRAGIALRQGSPLQARELAEAALAQVSPESWGVCIGGPLANLIQANTDIGAHAAAAEYLEVPLPPGIFHSRFGLYYLHARGSHYVATGQPQAALDDFLNCGELMGRWGLDQPALVPWRSGAARARLALGDTAGALTLAREQLALAGSGLSRTRGISLRTLAAASRPSQRGSLLTGAVAILEESGDRLQLAGALADLGATHARAGRFDRAETLLGRAAGLAEECGTPDPAEELRSALPVPIGSARSEHGPAERVFHLLSPAERRVAALAARGRTNKEISDRLGITVSTVEQHLTRIFRKLGVRARGDLPRGDVIEAAAG</sequence>
<dbReference type="InterPro" id="IPR016032">
    <property type="entry name" value="Sig_transdc_resp-reg_C-effctor"/>
</dbReference>
<dbReference type="SUPFAM" id="SSF48452">
    <property type="entry name" value="TPR-like"/>
    <property type="match status" value="1"/>
</dbReference>
<dbReference type="InterPro" id="IPR011990">
    <property type="entry name" value="TPR-like_helical_dom_sf"/>
</dbReference>
<evidence type="ECO:0000256" key="3">
    <source>
        <dbReference type="SAM" id="MobiDB-lite"/>
    </source>
</evidence>
<dbReference type="InterPro" id="IPR036388">
    <property type="entry name" value="WH-like_DNA-bd_sf"/>
</dbReference>
<dbReference type="PRINTS" id="PR00038">
    <property type="entry name" value="HTHLUXR"/>
</dbReference>
<dbReference type="SMART" id="SM00421">
    <property type="entry name" value="HTH_LUXR"/>
    <property type="match status" value="1"/>
</dbReference>
<dbReference type="EMBL" id="JAGINS010000001">
    <property type="protein sequence ID" value="MBP2357662.1"/>
    <property type="molecule type" value="Genomic_DNA"/>
</dbReference>
<evidence type="ECO:0000259" key="4">
    <source>
        <dbReference type="PROSITE" id="PS50043"/>
    </source>
</evidence>
<dbReference type="SUPFAM" id="SSF52540">
    <property type="entry name" value="P-loop containing nucleoside triphosphate hydrolases"/>
    <property type="match status" value="1"/>
</dbReference>
<protein>
    <submittedName>
        <fullName evidence="5">Tetratricopeptide (TPR) repeat protein</fullName>
    </submittedName>
</protein>
<accession>A0ABS4V1C5</accession>
<dbReference type="CDD" id="cd06170">
    <property type="entry name" value="LuxR_C_like"/>
    <property type="match status" value="1"/>
</dbReference>
<feature type="domain" description="HTH luxR-type" evidence="4">
    <location>
        <begin position="875"/>
        <end position="943"/>
    </location>
</feature>
<feature type="region of interest" description="Disordered" evidence="3">
    <location>
        <begin position="94"/>
        <end position="115"/>
    </location>
</feature>
<keyword evidence="1" id="KW-0547">Nucleotide-binding</keyword>
<evidence type="ECO:0000256" key="1">
    <source>
        <dbReference type="ARBA" id="ARBA00022741"/>
    </source>
</evidence>
<feature type="region of interest" description="Disordered" evidence="3">
    <location>
        <begin position="520"/>
        <end position="546"/>
    </location>
</feature>
<reference evidence="5 6" key="1">
    <citation type="submission" date="2021-03" db="EMBL/GenBank/DDBJ databases">
        <title>Sequencing the genomes of 1000 actinobacteria strains.</title>
        <authorList>
            <person name="Klenk H.-P."/>
        </authorList>
    </citation>
    <scope>NUCLEOTIDE SEQUENCE [LARGE SCALE GENOMIC DNA]</scope>
    <source>
        <strain evidence="5 6">DSM 40843</strain>
    </source>
</reference>
<gene>
    <name evidence="5" type="ORF">JOF59_000062</name>
</gene>
<dbReference type="Gene3D" id="1.25.40.10">
    <property type="entry name" value="Tetratricopeptide repeat domain"/>
    <property type="match status" value="1"/>
</dbReference>